<reference evidence="4 5" key="1">
    <citation type="submission" date="2020-04" db="EMBL/GenBank/DDBJ databases">
        <title>Flammeovirga sp. SR4, a novel species isolated from seawater.</title>
        <authorList>
            <person name="Wang X."/>
        </authorList>
    </citation>
    <scope>NUCLEOTIDE SEQUENCE [LARGE SCALE GENOMIC DNA]</scope>
    <source>
        <strain evidence="4 5">SR4</strain>
    </source>
</reference>
<dbReference type="Proteomes" id="UP000585050">
    <property type="component" value="Unassembled WGS sequence"/>
</dbReference>
<keyword evidence="5" id="KW-1185">Reference proteome</keyword>
<dbReference type="Gene3D" id="6.10.140.1990">
    <property type="match status" value="1"/>
</dbReference>
<dbReference type="AlphaFoldDB" id="A0A7X8SKY8"/>
<comment type="caution">
    <text evidence="4">The sequence shown here is derived from an EMBL/GenBank/DDBJ whole genome shotgun (WGS) entry which is preliminary data.</text>
</comment>
<organism evidence="4 5">
    <name type="scientific">Flammeovirga agarivorans</name>
    <dbReference type="NCBI Taxonomy" id="2726742"/>
    <lineage>
        <taxon>Bacteria</taxon>
        <taxon>Pseudomonadati</taxon>
        <taxon>Bacteroidota</taxon>
        <taxon>Cytophagia</taxon>
        <taxon>Cytophagales</taxon>
        <taxon>Flammeovirgaceae</taxon>
        <taxon>Flammeovirga</taxon>
    </lineage>
</organism>
<dbReference type="GO" id="GO:1990195">
    <property type="term" value="C:macrolide transmembrane transporter complex"/>
    <property type="evidence" value="ECO:0007669"/>
    <property type="project" value="InterPro"/>
</dbReference>
<dbReference type="PROSITE" id="PS51257">
    <property type="entry name" value="PROKAR_LIPOPROTEIN"/>
    <property type="match status" value="1"/>
</dbReference>
<dbReference type="Gene3D" id="2.40.420.20">
    <property type="match status" value="1"/>
</dbReference>
<keyword evidence="2" id="KW-0813">Transport</keyword>
<evidence type="ECO:0000256" key="1">
    <source>
        <dbReference type="ARBA" id="ARBA00009477"/>
    </source>
</evidence>
<evidence type="ECO:0000313" key="4">
    <source>
        <dbReference type="EMBL" id="NLR92175.1"/>
    </source>
</evidence>
<dbReference type="PANTHER" id="PTHR30097">
    <property type="entry name" value="CATION EFFLUX SYSTEM PROTEIN CUSB"/>
    <property type="match status" value="1"/>
</dbReference>
<dbReference type="GO" id="GO:1990961">
    <property type="term" value="P:xenobiotic detoxification by transmembrane export across the plasma membrane"/>
    <property type="evidence" value="ECO:0007669"/>
    <property type="project" value="InterPro"/>
</dbReference>
<evidence type="ECO:0000256" key="3">
    <source>
        <dbReference type="SAM" id="MobiDB-lite"/>
    </source>
</evidence>
<evidence type="ECO:0000313" key="5">
    <source>
        <dbReference type="Proteomes" id="UP000585050"/>
    </source>
</evidence>
<comment type="similarity">
    <text evidence="1">Belongs to the membrane fusion protein (MFP) (TC 8.A.1) family.</text>
</comment>
<accession>A0A7X8SKY8</accession>
<feature type="region of interest" description="Disordered" evidence="3">
    <location>
        <begin position="23"/>
        <end position="47"/>
    </location>
</feature>
<dbReference type="InterPro" id="IPR006143">
    <property type="entry name" value="RND_pump_MFP"/>
</dbReference>
<dbReference type="Gene3D" id="2.40.30.170">
    <property type="match status" value="1"/>
</dbReference>
<gene>
    <name evidence="4" type="ORF">HGP29_13190</name>
</gene>
<dbReference type="GO" id="GO:0022857">
    <property type="term" value="F:transmembrane transporter activity"/>
    <property type="evidence" value="ECO:0007669"/>
    <property type="project" value="InterPro"/>
</dbReference>
<dbReference type="InterPro" id="IPR051909">
    <property type="entry name" value="MFP_Cation_Efflux"/>
</dbReference>
<dbReference type="GO" id="GO:0015679">
    <property type="term" value="P:plasma membrane copper ion transport"/>
    <property type="evidence" value="ECO:0007669"/>
    <property type="project" value="TreeGrafter"/>
</dbReference>
<dbReference type="Gene3D" id="2.40.50.100">
    <property type="match status" value="1"/>
</dbReference>
<dbReference type="EMBL" id="JABAIL010000004">
    <property type="protein sequence ID" value="NLR92175.1"/>
    <property type="molecule type" value="Genomic_DNA"/>
</dbReference>
<sequence length="400" mass="45436">MKKLNIYILTLFLIVGTYSCSSSIGENHEHSEEEKHEHKEGHEEGEHGEEVHINALQFKSIDMEIGELQKMNIGEYVMTNGDLEVPPQHDAAVTTIIGANVIKIKVIEGEKVKKGQVLAYISHPDLISLQTEYQQKFHQLSFAKEEYNRQKKLYDEKVGSGREYQKASASYFSLNGEVKGLEAQLKMLLLNLPKIQEGHIYENIPVVSPLNGYIQKVLVKTGQYVLPQKELFEVISLDDIHVDLMVYEKDISKVEVGQDVIFTTEIESGKKRKAKIFNIGKSFEKGPKAIHLHADIVDQKDDLIPGTYVRGKILINNKYVDALPEAAVVQEGEDYFFFTVDREGDEWSFKPQKVQVGNSDHGNIEVKLLYPMKQGQKVALNNAYYLMAEMKKSEGGHHHH</sequence>
<feature type="compositionally biased region" description="Basic and acidic residues" evidence="3">
    <location>
        <begin position="26"/>
        <end position="47"/>
    </location>
</feature>
<dbReference type="GO" id="GO:0060003">
    <property type="term" value="P:copper ion export"/>
    <property type="evidence" value="ECO:0007669"/>
    <property type="project" value="TreeGrafter"/>
</dbReference>
<proteinExistence type="inferred from homology"/>
<dbReference type="SUPFAM" id="SSF111369">
    <property type="entry name" value="HlyD-like secretion proteins"/>
    <property type="match status" value="1"/>
</dbReference>
<dbReference type="GO" id="GO:0019898">
    <property type="term" value="C:extrinsic component of membrane"/>
    <property type="evidence" value="ECO:0007669"/>
    <property type="project" value="InterPro"/>
</dbReference>
<dbReference type="GO" id="GO:0030313">
    <property type="term" value="C:cell envelope"/>
    <property type="evidence" value="ECO:0007669"/>
    <property type="project" value="TreeGrafter"/>
</dbReference>
<dbReference type="InterPro" id="IPR030190">
    <property type="entry name" value="MacA_alpha-hairpin_sf"/>
</dbReference>
<protein>
    <submittedName>
        <fullName evidence="4">Efflux RND transporter periplasmic adaptor subunit</fullName>
    </submittedName>
</protein>
<name>A0A7X8SKY8_9BACT</name>
<evidence type="ECO:0000256" key="2">
    <source>
        <dbReference type="ARBA" id="ARBA00022448"/>
    </source>
</evidence>
<dbReference type="PANTHER" id="PTHR30097:SF4">
    <property type="entry name" value="SLR6042 PROTEIN"/>
    <property type="match status" value="1"/>
</dbReference>
<dbReference type="RefSeq" id="WP_168882895.1">
    <property type="nucleotide sequence ID" value="NZ_JABAIL010000004.1"/>
</dbReference>
<dbReference type="NCBIfam" id="TIGR01730">
    <property type="entry name" value="RND_mfp"/>
    <property type="match status" value="1"/>
</dbReference>